<gene>
    <name evidence="1" type="ORF">LCGC14_1430850</name>
</gene>
<sequence>MSHKVEALPTEISDFRTASTAGGGTALTTSKGLISIPYGSDYLSLTGRNFSGADVVQFTLSPFLQIVYTVDLLVNNGQENFTEEFQDGDATDVTFTAWDTLANGSALYVGAEVPFRGVAVVVGTTVQTAARALTIKYPAAVGNWTDIVNSEGTKVTNDCLQQDGDETWTVPDPWVKASLVQLGATTRKESPYATPMYWTRWEVDGALTSPFHLRQIRALNRSTAYAELIEGQTAEIGLQDRRVTAVEALTDTGTANLIVNVGTRSVGGFE</sequence>
<dbReference type="AlphaFoldDB" id="A0A0F9JNN2"/>
<accession>A0A0F9JNN2</accession>
<proteinExistence type="predicted"/>
<organism evidence="1">
    <name type="scientific">marine sediment metagenome</name>
    <dbReference type="NCBI Taxonomy" id="412755"/>
    <lineage>
        <taxon>unclassified sequences</taxon>
        <taxon>metagenomes</taxon>
        <taxon>ecological metagenomes</taxon>
    </lineage>
</organism>
<evidence type="ECO:0000313" key="1">
    <source>
        <dbReference type="EMBL" id="KKM71414.1"/>
    </source>
</evidence>
<reference evidence="1" key="1">
    <citation type="journal article" date="2015" name="Nature">
        <title>Complex archaea that bridge the gap between prokaryotes and eukaryotes.</title>
        <authorList>
            <person name="Spang A."/>
            <person name="Saw J.H."/>
            <person name="Jorgensen S.L."/>
            <person name="Zaremba-Niedzwiedzka K."/>
            <person name="Martijn J."/>
            <person name="Lind A.E."/>
            <person name="van Eijk R."/>
            <person name="Schleper C."/>
            <person name="Guy L."/>
            <person name="Ettema T.J."/>
        </authorList>
    </citation>
    <scope>NUCLEOTIDE SEQUENCE</scope>
</reference>
<protein>
    <submittedName>
        <fullName evidence="1">Uncharacterized protein</fullName>
    </submittedName>
</protein>
<dbReference type="EMBL" id="LAZR01009641">
    <property type="protein sequence ID" value="KKM71414.1"/>
    <property type="molecule type" value="Genomic_DNA"/>
</dbReference>
<comment type="caution">
    <text evidence="1">The sequence shown here is derived from an EMBL/GenBank/DDBJ whole genome shotgun (WGS) entry which is preliminary data.</text>
</comment>
<name>A0A0F9JNN2_9ZZZZ</name>